<dbReference type="Gene3D" id="3.40.50.720">
    <property type="entry name" value="NAD(P)-binding Rossmann-like Domain"/>
    <property type="match status" value="2"/>
</dbReference>
<dbReference type="InterPro" id="IPR027281">
    <property type="entry name" value="Lys1"/>
</dbReference>
<dbReference type="Pfam" id="PF01262">
    <property type="entry name" value="AlaDh_PNT_C"/>
    <property type="match status" value="1"/>
</dbReference>
<evidence type="ECO:0000259" key="10">
    <source>
        <dbReference type="SMART" id="SM01002"/>
    </source>
</evidence>
<keyword evidence="7" id="KW-1015">Disulfide bond</keyword>
<comment type="subunit">
    <text evidence="2">Monomer.</text>
</comment>
<comment type="caution">
    <text evidence="12">The sequence shown here is derived from an EMBL/GenBank/DDBJ whole genome shotgun (WGS) entry which is preliminary data.</text>
</comment>
<evidence type="ECO:0000256" key="4">
    <source>
        <dbReference type="ARBA" id="ARBA00021221"/>
    </source>
</evidence>
<keyword evidence="5" id="KW-0028">Amino-acid biosynthesis</keyword>
<protein>
    <recommendedName>
        <fullName evidence="4">Saccharopine dehydrogenase [NAD(+), L-lysine-forming]</fullName>
        <ecNumber evidence="3">1.5.1.7</ecNumber>
    </recommendedName>
    <alternativeName>
        <fullName evidence="8">Lysine--2-oxoglutarate reductase</fullName>
    </alternativeName>
</protein>
<reference evidence="13" key="1">
    <citation type="journal article" date="2019" name="Int. J. Syst. Evol. Microbiol.">
        <title>The Global Catalogue of Microorganisms (GCM) 10K type strain sequencing project: providing services to taxonomists for standard genome sequencing and annotation.</title>
        <authorList>
            <consortium name="The Broad Institute Genomics Platform"/>
            <consortium name="The Broad Institute Genome Sequencing Center for Infectious Disease"/>
            <person name="Wu L."/>
            <person name="Ma J."/>
        </authorList>
    </citation>
    <scope>NUCLEOTIDE SEQUENCE [LARGE SCALE GENOMIC DNA]</scope>
    <source>
        <strain evidence="13">JCM 18326</strain>
    </source>
</reference>
<dbReference type="PANTHER" id="PTHR11133">
    <property type="entry name" value="SACCHAROPINE DEHYDROGENASE"/>
    <property type="match status" value="1"/>
</dbReference>
<name>A0ABP9DE08_9BACT</name>
<evidence type="ECO:0000256" key="6">
    <source>
        <dbReference type="ARBA" id="ARBA00023002"/>
    </source>
</evidence>
<comment type="pathway">
    <text evidence="1">Amino-acid biosynthesis; L-lysine biosynthesis via AAA pathway; L-lysine from L-alpha-aminoadipate (fungal route): step 3/3.</text>
</comment>
<dbReference type="Proteomes" id="UP001500298">
    <property type="component" value="Unassembled WGS sequence"/>
</dbReference>
<dbReference type="SMART" id="SM01002">
    <property type="entry name" value="AlaDh_PNT_C"/>
    <property type="match status" value="1"/>
</dbReference>
<evidence type="ECO:0000313" key="13">
    <source>
        <dbReference type="Proteomes" id="UP001500298"/>
    </source>
</evidence>
<organism evidence="12 13">
    <name type="scientific">Algivirga pacifica</name>
    <dbReference type="NCBI Taxonomy" id="1162670"/>
    <lineage>
        <taxon>Bacteria</taxon>
        <taxon>Pseudomonadati</taxon>
        <taxon>Bacteroidota</taxon>
        <taxon>Cytophagia</taxon>
        <taxon>Cytophagales</taxon>
        <taxon>Flammeovirgaceae</taxon>
        <taxon>Algivirga</taxon>
    </lineage>
</organism>
<dbReference type="PIRSF" id="PIRSF018250">
    <property type="entry name" value="Saccharopine_DH_Lys"/>
    <property type="match status" value="1"/>
</dbReference>
<proteinExistence type="predicted"/>
<dbReference type="EC" id="1.5.1.7" evidence="3"/>
<dbReference type="SUPFAM" id="SSF51735">
    <property type="entry name" value="NAD(P)-binding Rossmann-fold domains"/>
    <property type="match status" value="1"/>
</dbReference>
<dbReference type="InterPro" id="IPR007698">
    <property type="entry name" value="AlaDH/PNT_NAD(H)-bd"/>
</dbReference>
<dbReference type="Pfam" id="PF05222">
    <property type="entry name" value="AlaDh_PNT_N"/>
    <property type="match status" value="1"/>
</dbReference>
<evidence type="ECO:0000256" key="3">
    <source>
        <dbReference type="ARBA" id="ARBA00012847"/>
    </source>
</evidence>
<evidence type="ECO:0000256" key="1">
    <source>
        <dbReference type="ARBA" id="ARBA00004884"/>
    </source>
</evidence>
<comment type="catalytic activity">
    <reaction evidence="9">
        <text>L-saccharopine + NAD(+) + H2O = L-lysine + 2-oxoglutarate + NADH + H(+)</text>
        <dbReference type="Rhea" id="RHEA:12440"/>
        <dbReference type="ChEBI" id="CHEBI:15377"/>
        <dbReference type="ChEBI" id="CHEBI:15378"/>
        <dbReference type="ChEBI" id="CHEBI:16810"/>
        <dbReference type="ChEBI" id="CHEBI:32551"/>
        <dbReference type="ChEBI" id="CHEBI:57540"/>
        <dbReference type="ChEBI" id="CHEBI:57945"/>
        <dbReference type="ChEBI" id="CHEBI:57951"/>
        <dbReference type="EC" id="1.5.1.7"/>
    </reaction>
</comment>
<sequence>MKIGIIREGKTPPDTRVLFTPEQCSKIKDTFPSIDITVQPSTIRCYQNEQYINRKLPLQEELMECDLLAGIKEVPINELVPNKTYMFFSHTIKKQSYNRDLLRAVLQKNIRLIDYECLTDNKGQRVIAFGRFAGLVGAYNGLIAYGKRTGRYELKPAHQCEDLKEMKAHCAALNLPAIKVAVTGGGRVSDGIVETLQAAGFKEVGITEYLEQTFDYPVYVQLRSKDYHTHQERGDFKAEEFYSNPSVYQANFTRFLPHTDLLVAGAFWHHEAPVLFTKEDLLAPENKLKIIADVTCDIEGSIPSTIRPSTIDNPFYDYDPASGEECPAFSSEQNITVMAVDNLPNELPKDASASFGDQMLTYVLPNLLNGDKEGMIKNATITSDGQLTNKFAYLQDYVDGKE</sequence>
<dbReference type="SUPFAM" id="SSF52283">
    <property type="entry name" value="Formate/glycerate dehydrogenase catalytic domain-like"/>
    <property type="match status" value="1"/>
</dbReference>
<feature type="domain" description="Alanine dehydrogenase/pyridine nucleotide transhydrogenase NAD(H)-binding" evidence="10">
    <location>
        <begin position="157"/>
        <end position="339"/>
    </location>
</feature>
<keyword evidence="13" id="KW-1185">Reference proteome</keyword>
<evidence type="ECO:0000256" key="7">
    <source>
        <dbReference type="ARBA" id="ARBA00023157"/>
    </source>
</evidence>
<evidence type="ECO:0000256" key="2">
    <source>
        <dbReference type="ARBA" id="ARBA00011245"/>
    </source>
</evidence>
<dbReference type="RefSeq" id="WP_345372558.1">
    <property type="nucleotide sequence ID" value="NZ_BAABJX010000039.1"/>
</dbReference>
<accession>A0ABP9DE08</accession>
<evidence type="ECO:0000259" key="11">
    <source>
        <dbReference type="SMART" id="SM01003"/>
    </source>
</evidence>
<dbReference type="InterPro" id="IPR036291">
    <property type="entry name" value="NAD(P)-bd_dom_sf"/>
</dbReference>
<feature type="domain" description="Alanine dehydrogenase/pyridine nucleotide transhydrogenase N-terminal" evidence="11">
    <location>
        <begin position="4"/>
        <end position="136"/>
    </location>
</feature>
<dbReference type="InterPro" id="IPR007886">
    <property type="entry name" value="AlaDH/PNT_N"/>
</dbReference>
<dbReference type="PANTHER" id="PTHR11133:SF22">
    <property type="entry name" value="ALPHA-AMINOADIPIC SEMIALDEHYDE SYNTHASE, MITOCHONDRIAL"/>
    <property type="match status" value="1"/>
</dbReference>
<dbReference type="SMART" id="SM01003">
    <property type="entry name" value="AlaDh_PNT_N"/>
    <property type="match status" value="1"/>
</dbReference>
<dbReference type="InterPro" id="IPR051168">
    <property type="entry name" value="AASS"/>
</dbReference>
<evidence type="ECO:0000256" key="9">
    <source>
        <dbReference type="ARBA" id="ARBA00047860"/>
    </source>
</evidence>
<gene>
    <name evidence="12" type="ORF">GCM10023331_26480</name>
</gene>
<evidence type="ECO:0000256" key="5">
    <source>
        <dbReference type="ARBA" id="ARBA00022605"/>
    </source>
</evidence>
<keyword evidence="6" id="KW-0560">Oxidoreductase</keyword>
<dbReference type="CDD" id="cd05199">
    <property type="entry name" value="SDH_like"/>
    <property type="match status" value="1"/>
</dbReference>
<evidence type="ECO:0000313" key="12">
    <source>
        <dbReference type="EMBL" id="GAA4840022.1"/>
    </source>
</evidence>
<evidence type="ECO:0000256" key="8">
    <source>
        <dbReference type="ARBA" id="ARBA00033228"/>
    </source>
</evidence>
<dbReference type="EMBL" id="BAABJX010000039">
    <property type="protein sequence ID" value="GAA4840022.1"/>
    <property type="molecule type" value="Genomic_DNA"/>
</dbReference>